<protein>
    <recommendedName>
        <fullName evidence="1">ChsH2 C-terminal OB-fold domain-containing protein</fullName>
    </recommendedName>
</protein>
<evidence type="ECO:0000259" key="1">
    <source>
        <dbReference type="Pfam" id="PF01796"/>
    </source>
</evidence>
<dbReference type="InterPro" id="IPR002878">
    <property type="entry name" value="ChsH2_C"/>
</dbReference>
<dbReference type="PANTHER" id="PTHR34075">
    <property type="entry name" value="BLR3430 PROTEIN"/>
    <property type="match status" value="1"/>
</dbReference>
<evidence type="ECO:0000313" key="2">
    <source>
        <dbReference type="EMBL" id="GAX90714.1"/>
    </source>
</evidence>
<dbReference type="InterPro" id="IPR052513">
    <property type="entry name" value="Thioester_dehydratase-like"/>
</dbReference>
<dbReference type="EMBL" id="BDUF01000063">
    <property type="protein sequence ID" value="GAX90714.1"/>
    <property type="molecule type" value="Genomic_DNA"/>
</dbReference>
<sequence length="114" mass="12734">MTVYQCDECGRRQLIPQGYCSQCRSSKSFSPITLEIAGTVISFTRVHVCEERFKSVAPYLLAIIECEDGLRLMGRVQQPVEQLGIGSCVELAEFQGDTPIFRVMSPVVEENTLV</sequence>
<proteinExistence type="predicted"/>
<dbReference type="InterPro" id="IPR012340">
    <property type="entry name" value="NA-bd_OB-fold"/>
</dbReference>
<dbReference type="Pfam" id="PF01796">
    <property type="entry name" value="OB_ChsH2_C"/>
    <property type="match status" value="1"/>
</dbReference>
<accession>A0A292YQN3</accession>
<reference evidence="3" key="1">
    <citation type="submission" date="2017-07" db="EMBL/GenBank/DDBJ databases">
        <title>Draft genome sequence of Effusibacillus lacus strain skLN1.</title>
        <authorList>
            <person name="Watanabe M."/>
            <person name="Kojima H."/>
            <person name="Fukui M."/>
        </authorList>
    </citation>
    <scope>NUCLEOTIDE SEQUENCE [LARGE SCALE GENOMIC DNA]</scope>
    <source>
        <strain evidence="3">skLN1</strain>
    </source>
</reference>
<gene>
    <name evidence="2" type="ORF">EFBL_2355</name>
</gene>
<dbReference type="AlphaFoldDB" id="A0A292YQN3"/>
<evidence type="ECO:0000313" key="3">
    <source>
        <dbReference type="Proteomes" id="UP000217785"/>
    </source>
</evidence>
<dbReference type="SUPFAM" id="SSF50249">
    <property type="entry name" value="Nucleic acid-binding proteins"/>
    <property type="match status" value="1"/>
</dbReference>
<feature type="domain" description="ChsH2 C-terminal OB-fold" evidence="1">
    <location>
        <begin position="37"/>
        <end position="92"/>
    </location>
</feature>
<dbReference type="Proteomes" id="UP000217785">
    <property type="component" value="Unassembled WGS sequence"/>
</dbReference>
<name>A0A292YQN3_9BACL</name>
<organism evidence="2 3">
    <name type="scientific">Effusibacillus lacus</name>
    <dbReference type="NCBI Taxonomy" id="1348429"/>
    <lineage>
        <taxon>Bacteria</taxon>
        <taxon>Bacillati</taxon>
        <taxon>Bacillota</taxon>
        <taxon>Bacilli</taxon>
        <taxon>Bacillales</taxon>
        <taxon>Alicyclobacillaceae</taxon>
        <taxon>Effusibacillus</taxon>
    </lineage>
</organism>
<comment type="caution">
    <text evidence="2">The sequence shown here is derived from an EMBL/GenBank/DDBJ whole genome shotgun (WGS) entry which is preliminary data.</text>
</comment>
<keyword evidence="3" id="KW-1185">Reference proteome</keyword>
<dbReference type="PANTHER" id="PTHR34075:SF5">
    <property type="entry name" value="BLR3430 PROTEIN"/>
    <property type="match status" value="1"/>
</dbReference>